<evidence type="ECO:0000313" key="2">
    <source>
        <dbReference type="EMBL" id="MCW6511699.1"/>
    </source>
</evidence>
<comment type="caution">
    <text evidence="2">The sequence shown here is derived from an EMBL/GenBank/DDBJ whole genome shotgun (WGS) entry which is preliminary data.</text>
</comment>
<proteinExistence type="predicted"/>
<evidence type="ECO:0000259" key="1">
    <source>
        <dbReference type="Pfam" id="PF14353"/>
    </source>
</evidence>
<gene>
    <name evidence="2" type="ORF">M8523_27400</name>
</gene>
<dbReference type="EMBL" id="JAMOIM010000031">
    <property type="protein sequence ID" value="MCW6511699.1"/>
    <property type="molecule type" value="Genomic_DNA"/>
</dbReference>
<keyword evidence="3" id="KW-1185">Reference proteome</keyword>
<protein>
    <submittedName>
        <fullName evidence="2">CpXC domain-containing protein</fullName>
    </submittedName>
</protein>
<dbReference type="Proteomes" id="UP001165667">
    <property type="component" value="Unassembled WGS sequence"/>
</dbReference>
<accession>A0AA41Z004</accession>
<feature type="domain" description="CpXC" evidence="1">
    <location>
        <begin position="13"/>
        <end position="87"/>
    </location>
</feature>
<dbReference type="InterPro" id="IPR025682">
    <property type="entry name" value="CpXC_dom"/>
</dbReference>
<reference evidence="2" key="1">
    <citation type="submission" date="2022-05" db="EMBL/GenBank/DDBJ databases">
        <authorList>
            <person name="Pankratov T."/>
        </authorList>
    </citation>
    <scope>NUCLEOTIDE SEQUENCE</scope>
    <source>
        <strain evidence="2">BP6-180914</strain>
    </source>
</reference>
<name>A0AA41Z004_9HYPH</name>
<dbReference type="AlphaFoldDB" id="A0AA41Z004"/>
<dbReference type="RefSeq" id="WP_282588078.1">
    <property type="nucleotide sequence ID" value="NZ_JAMOIM010000031.1"/>
</dbReference>
<feature type="domain" description="CpXC" evidence="1">
    <location>
        <begin position="604"/>
        <end position="700"/>
    </location>
</feature>
<dbReference type="Pfam" id="PF14353">
    <property type="entry name" value="CpXC"/>
    <property type="match status" value="2"/>
</dbReference>
<evidence type="ECO:0000313" key="3">
    <source>
        <dbReference type="Proteomes" id="UP001165667"/>
    </source>
</evidence>
<organism evidence="2 3">
    <name type="scientific">Lichenifustis flavocetrariae</name>
    <dbReference type="NCBI Taxonomy" id="2949735"/>
    <lineage>
        <taxon>Bacteria</taxon>
        <taxon>Pseudomonadati</taxon>
        <taxon>Pseudomonadota</taxon>
        <taxon>Alphaproteobacteria</taxon>
        <taxon>Hyphomicrobiales</taxon>
        <taxon>Lichenihabitantaceae</taxon>
        <taxon>Lichenifustis</taxon>
    </lineage>
</organism>
<sequence>MAWDGLLVEAKPIPCRCGHNNKFRIIYYINADVFPGYREELIAGEQGTFECGGCGAKLTIRAPIIADFPSRDLVVFATPRGDDEGVDSGFKGFFEKLRDQLPSGVAESIDRRPYTFVEGRHGLNALIRQFYGDAVALDAETNASESLEAIQTLNGYIYGDVFFYFPGQLAVQELVGLTVGAALDLEAADQSHNAVQLLRKVVDRIGHSHPWLAQELGRLLLITSEADAKAWLARAMAAQHCWIAVTKSFLDATPRRREDGDTQRADLPHMLPASQLGCVTRARHTVVGLFPASKDAGLWQFPRMASAAIPPRYTVENIIKGLAVALGTVDRFSDEGLFRAGLRESTHVSWHESQNRSRRLLADRDSGKLFWSLYVRARWNIDVSGIAELVELPEMVDELSELIGFCRAALDKIEGSLKEISTDPQEGPFSFFKNGYVASDIRYFLDGSSRYIREQIFAALRTRDQALAKRVGAALYQSAAVVGAAARDAFDQAVGLAEVIGQFRTFIPPLTQLRIAEIAAPQYVGKRSGESEQLETFHQFAVDAFDKNITEADLEYLQQTASDFAANGGVDLASAIDFFVDRLEEEIAAGRGGEHCHFRLEASKCAQCQNESTVLVWEIINVLNRPDLHLLAKSGSCLYSSCLLCGAMHERTTPLLYCNPTSNIYLLFFPELNEEGESQLQESANKYLDTLPIEYRGKRPITAHASKFITGWSNDAEYVIVSRVRTFDEFTTIIADDV</sequence>